<protein>
    <submittedName>
        <fullName evidence="3">Gag-Pol polyprotein</fullName>
    </submittedName>
</protein>
<organism evidence="3">
    <name type="scientific">Tanacetum cinerariifolium</name>
    <name type="common">Dalmatian daisy</name>
    <name type="synonym">Chrysanthemum cinerariifolium</name>
    <dbReference type="NCBI Taxonomy" id="118510"/>
    <lineage>
        <taxon>Eukaryota</taxon>
        <taxon>Viridiplantae</taxon>
        <taxon>Streptophyta</taxon>
        <taxon>Embryophyta</taxon>
        <taxon>Tracheophyta</taxon>
        <taxon>Spermatophyta</taxon>
        <taxon>Magnoliopsida</taxon>
        <taxon>eudicotyledons</taxon>
        <taxon>Gunneridae</taxon>
        <taxon>Pentapetalae</taxon>
        <taxon>asterids</taxon>
        <taxon>campanulids</taxon>
        <taxon>Asterales</taxon>
        <taxon>Asteraceae</taxon>
        <taxon>Asteroideae</taxon>
        <taxon>Anthemideae</taxon>
        <taxon>Anthemidinae</taxon>
        <taxon>Tanacetum</taxon>
    </lineage>
</organism>
<evidence type="ECO:0000259" key="2">
    <source>
        <dbReference type="Pfam" id="PF07727"/>
    </source>
</evidence>
<gene>
    <name evidence="3" type="ORF">Tci_032619</name>
</gene>
<feature type="region of interest" description="Disordered" evidence="1">
    <location>
        <begin position="1"/>
        <end position="27"/>
    </location>
</feature>
<reference evidence="3" key="1">
    <citation type="journal article" date="2019" name="Sci. Rep.">
        <title>Draft genome of Tanacetum cinerariifolium, the natural source of mosquito coil.</title>
        <authorList>
            <person name="Yamashiro T."/>
            <person name="Shiraishi A."/>
            <person name="Satake H."/>
            <person name="Nakayama K."/>
        </authorList>
    </citation>
    <scope>NUCLEOTIDE SEQUENCE</scope>
</reference>
<sequence length="136" mass="15297">MSKSSVVNNDDALAKRQQQNTTQSATTTVVVNIPPLNIQATPKTTNQAPTVTAIENINQAKTNKENAQVKKDDPLKEEVYVNQPDGFIDPHHLDKVYHLKKALYGPKKDPRAWYDELSNFLVEKGIVELFFVGTEY</sequence>
<comment type="caution">
    <text evidence="3">The sequence shown here is derived from an EMBL/GenBank/DDBJ whole genome shotgun (WGS) entry which is preliminary data.</text>
</comment>
<proteinExistence type="predicted"/>
<accession>A0A6L2LFQ2</accession>
<dbReference type="EMBL" id="BKCJ010004370">
    <property type="protein sequence ID" value="GEU60641.1"/>
    <property type="molecule type" value="Genomic_DNA"/>
</dbReference>
<feature type="domain" description="Reverse transcriptase Ty1/copia-type" evidence="2">
    <location>
        <begin position="75"/>
        <end position="125"/>
    </location>
</feature>
<dbReference type="Pfam" id="PF07727">
    <property type="entry name" value="RVT_2"/>
    <property type="match status" value="1"/>
</dbReference>
<evidence type="ECO:0000256" key="1">
    <source>
        <dbReference type="SAM" id="MobiDB-lite"/>
    </source>
</evidence>
<evidence type="ECO:0000313" key="3">
    <source>
        <dbReference type="EMBL" id="GEU60641.1"/>
    </source>
</evidence>
<feature type="compositionally biased region" description="Low complexity" evidence="1">
    <location>
        <begin position="17"/>
        <end position="27"/>
    </location>
</feature>
<dbReference type="InterPro" id="IPR013103">
    <property type="entry name" value="RVT_2"/>
</dbReference>
<dbReference type="AlphaFoldDB" id="A0A6L2LFQ2"/>
<name>A0A6L2LFQ2_TANCI</name>